<comment type="caution">
    <text evidence="1">The sequence shown here is derived from an EMBL/GenBank/DDBJ whole genome shotgun (WGS) entry which is preliminary data.</text>
</comment>
<dbReference type="GeneID" id="89531686"/>
<dbReference type="RefSeq" id="WP_165928452.1">
    <property type="nucleotide sequence ID" value="NZ_CP143053.1"/>
</dbReference>
<protein>
    <recommendedName>
        <fullName evidence="3">Porin</fullName>
    </recommendedName>
</protein>
<reference evidence="1 2" key="1">
    <citation type="submission" date="2019-03" db="EMBL/GenBank/DDBJ databases">
        <title>Root nodule microbial communities of legume samples collected from USA, Mexico and Botswana.</title>
        <authorList>
            <person name="Hirsch A."/>
        </authorList>
    </citation>
    <scope>NUCLEOTIDE SEQUENCE [LARGE SCALE GENOMIC DNA]</scope>
    <source>
        <strain evidence="1 2">55</strain>
    </source>
</reference>
<evidence type="ECO:0008006" key="3">
    <source>
        <dbReference type="Google" id="ProtNLM"/>
    </source>
</evidence>
<dbReference type="EMBL" id="SMCX01000005">
    <property type="protein sequence ID" value="TCW25066.1"/>
    <property type="molecule type" value="Genomic_DNA"/>
</dbReference>
<organism evidence="1 2">
    <name type="scientific">Dietzia cinnamea</name>
    <dbReference type="NCBI Taxonomy" id="321318"/>
    <lineage>
        <taxon>Bacteria</taxon>
        <taxon>Bacillati</taxon>
        <taxon>Actinomycetota</taxon>
        <taxon>Actinomycetes</taxon>
        <taxon>Mycobacteriales</taxon>
        <taxon>Dietziaceae</taxon>
        <taxon>Dietzia</taxon>
    </lineage>
</organism>
<sequence>MPDFGALADLIGGITDILGAAEFFTGSLGGGEGKGLGGFIEAIDSISAGTGDA</sequence>
<name>A0A4R3ZWF2_9ACTN</name>
<evidence type="ECO:0000313" key="1">
    <source>
        <dbReference type="EMBL" id="TCW25066.1"/>
    </source>
</evidence>
<accession>A0A4R3ZWF2</accession>
<gene>
    <name evidence="1" type="ORF">EDD19_105124</name>
</gene>
<evidence type="ECO:0000313" key="2">
    <source>
        <dbReference type="Proteomes" id="UP000295805"/>
    </source>
</evidence>
<proteinExistence type="predicted"/>
<dbReference type="AlphaFoldDB" id="A0A4R3ZWF2"/>
<dbReference type="Proteomes" id="UP000295805">
    <property type="component" value="Unassembled WGS sequence"/>
</dbReference>